<dbReference type="EMBL" id="MFFB01000006">
    <property type="protein sequence ID" value="OGE96264.1"/>
    <property type="molecule type" value="Genomic_DNA"/>
</dbReference>
<reference evidence="2 3" key="1">
    <citation type="journal article" date="2016" name="Nat. Commun.">
        <title>Thousands of microbial genomes shed light on interconnected biogeochemical processes in an aquifer system.</title>
        <authorList>
            <person name="Anantharaman K."/>
            <person name="Brown C.T."/>
            <person name="Hug L.A."/>
            <person name="Sharon I."/>
            <person name="Castelle C.J."/>
            <person name="Probst A.J."/>
            <person name="Thomas B.C."/>
            <person name="Singh A."/>
            <person name="Wilkins M.J."/>
            <person name="Karaoz U."/>
            <person name="Brodie E.L."/>
            <person name="Williams K.H."/>
            <person name="Hubbard S.S."/>
            <person name="Banfield J.F."/>
        </authorList>
    </citation>
    <scope>NUCLEOTIDE SEQUENCE [LARGE SCALE GENOMIC DNA]</scope>
</reference>
<evidence type="ECO:0008006" key="4">
    <source>
        <dbReference type="Google" id="ProtNLM"/>
    </source>
</evidence>
<dbReference type="AlphaFoldDB" id="A0A1F5Q2B6"/>
<evidence type="ECO:0000256" key="1">
    <source>
        <dbReference type="SAM" id="Phobius"/>
    </source>
</evidence>
<sequence length="151" mass="17062">MNLTYINSILSGTLLLLVIWQTVRLIKLDRIRKEFFSSGLKKNLEQILVDQNRSLTQISQDLRHLDENLTRLYKDNRHNLQKVGFIRFNPFDDAGGNISFALALLDGDDNGAVISSLHGREGTRMYAKAIKGGVSESKLTEEETQAIKDAK</sequence>
<protein>
    <recommendedName>
        <fullName evidence="4">DUF4446 domain-containing protein</fullName>
    </recommendedName>
</protein>
<keyword evidence="1" id="KW-1133">Transmembrane helix</keyword>
<proteinExistence type="predicted"/>
<gene>
    <name evidence="2" type="ORF">A3B10_03075</name>
</gene>
<dbReference type="Proteomes" id="UP000177281">
    <property type="component" value="Unassembled WGS sequence"/>
</dbReference>
<keyword evidence="1" id="KW-0812">Transmembrane</keyword>
<comment type="caution">
    <text evidence="2">The sequence shown here is derived from an EMBL/GenBank/DDBJ whole genome shotgun (WGS) entry which is preliminary data.</text>
</comment>
<dbReference type="InterPro" id="IPR027981">
    <property type="entry name" value="DUF4446"/>
</dbReference>
<evidence type="ECO:0000313" key="2">
    <source>
        <dbReference type="EMBL" id="OGE96264.1"/>
    </source>
</evidence>
<accession>A0A1F5Q2B6</accession>
<name>A0A1F5Q2B6_9BACT</name>
<organism evidence="2 3">
    <name type="scientific">Candidatus Doudnabacteria bacterium RIFCSPLOWO2_01_FULL_44_21</name>
    <dbReference type="NCBI Taxonomy" id="1817841"/>
    <lineage>
        <taxon>Bacteria</taxon>
        <taxon>Candidatus Doudnaibacteriota</taxon>
    </lineage>
</organism>
<dbReference type="Pfam" id="PF14584">
    <property type="entry name" value="DUF4446"/>
    <property type="match status" value="1"/>
</dbReference>
<feature type="transmembrane region" description="Helical" evidence="1">
    <location>
        <begin position="6"/>
        <end position="26"/>
    </location>
</feature>
<evidence type="ECO:0000313" key="3">
    <source>
        <dbReference type="Proteomes" id="UP000177281"/>
    </source>
</evidence>
<dbReference type="STRING" id="1817841.A3B10_03075"/>
<keyword evidence="1" id="KW-0472">Membrane</keyword>